<feature type="compositionally biased region" description="Basic and acidic residues" evidence="1">
    <location>
        <begin position="161"/>
        <end position="190"/>
    </location>
</feature>
<proteinExistence type="predicted"/>
<comment type="caution">
    <text evidence="2">The sequence shown here is derived from an EMBL/GenBank/DDBJ whole genome shotgun (WGS) entry which is preliminary data.</text>
</comment>
<protein>
    <submittedName>
        <fullName evidence="2">Uncharacterized protein</fullName>
    </submittedName>
</protein>
<accession>A0A5C7GT11</accession>
<organism evidence="2 3">
    <name type="scientific">Acer yangbiense</name>
    <dbReference type="NCBI Taxonomy" id="1000413"/>
    <lineage>
        <taxon>Eukaryota</taxon>
        <taxon>Viridiplantae</taxon>
        <taxon>Streptophyta</taxon>
        <taxon>Embryophyta</taxon>
        <taxon>Tracheophyta</taxon>
        <taxon>Spermatophyta</taxon>
        <taxon>Magnoliopsida</taxon>
        <taxon>eudicotyledons</taxon>
        <taxon>Gunneridae</taxon>
        <taxon>Pentapetalae</taxon>
        <taxon>rosids</taxon>
        <taxon>malvids</taxon>
        <taxon>Sapindales</taxon>
        <taxon>Sapindaceae</taxon>
        <taxon>Hippocastanoideae</taxon>
        <taxon>Acereae</taxon>
        <taxon>Acer</taxon>
    </lineage>
</organism>
<reference evidence="3" key="1">
    <citation type="journal article" date="2019" name="Gigascience">
        <title>De novo genome assembly of the endangered Acer yangbiense, a plant species with extremely small populations endemic to Yunnan Province, China.</title>
        <authorList>
            <person name="Yang J."/>
            <person name="Wariss H.M."/>
            <person name="Tao L."/>
            <person name="Zhang R."/>
            <person name="Yun Q."/>
            <person name="Hollingsworth P."/>
            <person name="Dao Z."/>
            <person name="Luo G."/>
            <person name="Guo H."/>
            <person name="Ma Y."/>
            <person name="Sun W."/>
        </authorList>
    </citation>
    <scope>NUCLEOTIDE SEQUENCE [LARGE SCALE GENOMIC DNA]</scope>
    <source>
        <strain evidence="3">cv. Malutang</strain>
    </source>
</reference>
<gene>
    <name evidence="2" type="ORF">EZV62_026921</name>
</gene>
<dbReference type="EMBL" id="VAHF01000013">
    <property type="protein sequence ID" value="TXG47627.1"/>
    <property type="molecule type" value="Genomic_DNA"/>
</dbReference>
<evidence type="ECO:0000313" key="2">
    <source>
        <dbReference type="EMBL" id="TXG47627.1"/>
    </source>
</evidence>
<dbReference type="OrthoDB" id="1631652at2759"/>
<feature type="region of interest" description="Disordered" evidence="1">
    <location>
        <begin position="157"/>
        <end position="213"/>
    </location>
</feature>
<keyword evidence="3" id="KW-1185">Reference proteome</keyword>
<dbReference type="Proteomes" id="UP000323000">
    <property type="component" value="Chromosome 13"/>
</dbReference>
<sequence length="378" mass="41612">MAKEKAKMSYKMKPRVLPSVICDPKAKLIIENRHVDFRRNVYSSRSESSECEEMSSQGQFCDSVYFRGDNSKSCDGLSVGASWAEVERWVENNLEAEEVRPSSRSQSTSTEEDNHFVDEPFSQSPTRNQSHQNFALLNQSDGNELCVCVNSMFKGVNGSKGAEEEGRSRANLKNKDRKISKSFKSQERKSKIGKPNVQRKSSESGHEEAELGSEAGGGAGILWCLEEEIAKGCLVALDETHIKVRVSEKDKPRYRTIKGEVATNVLDHATGQVAGTPQHILDEVNSEGANMDGMGNMEGVGSPMLVPQQASDSIHLQSCNEMKELAASVFGHNKDMSDIADELATMGLELDDELDALTLILDKPSNISAFKCLKGARR</sequence>
<dbReference type="AlphaFoldDB" id="A0A5C7GT11"/>
<evidence type="ECO:0000256" key="1">
    <source>
        <dbReference type="SAM" id="MobiDB-lite"/>
    </source>
</evidence>
<feature type="region of interest" description="Disordered" evidence="1">
    <location>
        <begin position="95"/>
        <end position="128"/>
    </location>
</feature>
<name>A0A5C7GT11_9ROSI</name>
<feature type="compositionally biased region" description="Basic and acidic residues" evidence="1">
    <location>
        <begin position="200"/>
        <end position="209"/>
    </location>
</feature>
<evidence type="ECO:0000313" key="3">
    <source>
        <dbReference type="Proteomes" id="UP000323000"/>
    </source>
</evidence>